<dbReference type="SMART" id="SM00408">
    <property type="entry name" value="IGc2"/>
    <property type="match status" value="3"/>
</dbReference>
<dbReference type="SUPFAM" id="SSF48726">
    <property type="entry name" value="Immunoglobulin"/>
    <property type="match status" value="3"/>
</dbReference>
<feature type="compositionally biased region" description="Polar residues" evidence="5">
    <location>
        <begin position="350"/>
        <end position="370"/>
    </location>
</feature>
<proteinExistence type="predicted"/>
<feature type="compositionally biased region" description="Low complexity" evidence="5">
    <location>
        <begin position="316"/>
        <end position="327"/>
    </location>
</feature>
<keyword evidence="1" id="KW-0732">Signal</keyword>
<feature type="compositionally biased region" description="Low complexity" evidence="5">
    <location>
        <begin position="377"/>
        <end position="386"/>
    </location>
</feature>
<dbReference type="InterPro" id="IPR003599">
    <property type="entry name" value="Ig_sub"/>
</dbReference>
<protein>
    <submittedName>
        <fullName evidence="7">Lachesin-like isoform X1</fullName>
    </submittedName>
</protein>
<dbReference type="InterPro" id="IPR036179">
    <property type="entry name" value="Ig-like_dom_sf"/>
</dbReference>
<dbReference type="EMBL" id="JASAOG010000079">
    <property type="protein sequence ID" value="KAK0054229.1"/>
    <property type="molecule type" value="Genomic_DNA"/>
</dbReference>
<dbReference type="GO" id="GO:0043005">
    <property type="term" value="C:neuron projection"/>
    <property type="evidence" value="ECO:0007669"/>
    <property type="project" value="TreeGrafter"/>
</dbReference>
<dbReference type="InterPro" id="IPR003598">
    <property type="entry name" value="Ig_sub2"/>
</dbReference>
<keyword evidence="8" id="KW-1185">Reference proteome</keyword>
<keyword evidence="2" id="KW-0677">Repeat</keyword>
<dbReference type="InterPro" id="IPR013151">
    <property type="entry name" value="Immunoglobulin_dom"/>
</dbReference>
<feature type="domain" description="Ig-like" evidence="6">
    <location>
        <begin position="213"/>
        <end position="319"/>
    </location>
</feature>
<organism evidence="7 8">
    <name type="scientific">Biomphalaria pfeifferi</name>
    <name type="common">Bloodfluke planorb</name>
    <name type="synonym">Freshwater snail</name>
    <dbReference type="NCBI Taxonomy" id="112525"/>
    <lineage>
        <taxon>Eukaryota</taxon>
        <taxon>Metazoa</taxon>
        <taxon>Spiralia</taxon>
        <taxon>Lophotrochozoa</taxon>
        <taxon>Mollusca</taxon>
        <taxon>Gastropoda</taxon>
        <taxon>Heterobranchia</taxon>
        <taxon>Euthyneura</taxon>
        <taxon>Panpulmonata</taxon>
        <taxon>Hygrophila</taxon>
        <taxon>Lymnaeoidea</taxon>
        <taxon>Planorbidae</taxon>
        <taxon>Biomphalaria</taxon>
    </lineage>
</organism>
<reference evidence="7" key="2">
    <citation type="submission" date="2023-04" db="EMBL/GenBank/DDBJ databases">
        <authorList>
            <person name="Bu L."/>
            <person name="Lu L."/>
            <person name="Laidemitt M.R."/>
            <person name="Zhang S.M."/>
            <person name="Mutuku M."/>
            <person name="Mkoji G."/>
            <person name="Steinauer M."/>
            <person name="Loker E.S."/>
        </authorList>
    </citation>
    <scope>NUCLEOTIDE SEQUENCE</scope>
    <source>
        <strain evidence="7">KasaAsao</strain>
        <tissue evidence="7">Whole Snail</tissue>
    </source>
</reference>
<keyword evidence="3" id="KW-1015">Disulfide bond</keyword>
<sequence>SVTMTAANMHPKLNTTTEHLTVVEGGTATLPCTVQSMGDQVVFESEYQVIWISPKKTMISMGDRRLMDDLRMSVERPYISVWNLLIRNIRHNDTGYYECRINTSPVQTNKVFLDVKVPPAIVSQMSSDTIVLAVGQTATLVCNVTGIPQPNVTWYKRNHKGTSNIKEKIGSEGEVLIIHNVSRNCDDIYECYVDNGVPPAVSKAIRVVVKYAPEVHLQHPKRLGQYSGKETVLDCLIQANPLSITGWLVNGQIITKSDKYDIEILNEVENRLNLALRIRDISPSEFGTYECFASNFLGEDKEEMFLFELTSTSTTTTTSSTAATDTTVSRKQPPHNNRPGDQKSAEHSRPNYNSIDRQDNPPNVTPANSKSIERTKTSTTPATFTTPGFVQTTTIFRKRTPDKATRGHHAKTTVKRPGKTICRPISKCQLGRTRSTLRRTRLTLRRTRPTLRRTTPTLPLRGKKDQTSSSMSSQGSKQLYYM</sequence>
<feature type="compositionally biased region" description="Basic and acidic residues" evidence="5">
    <location>
        <begin position="338"/>
        <end position="349"/>
    </location>
</feature>
<feature type="non-terminal residue" evidence="7">
    <location>
        <position position="482"/>
    </location>
</feature>
<dbReference type="Pfam" id="PF07679">
    <property type="entry name" value="I-set"/>
    <property type="match status" value="1"/>
</dbReference>
<dbReference type="PROSITE" id="PS50835">
    <property type="entry name" value="IG_LIKE"/>
    <property type="match status" value="3"/>
</dbReference>
<feature type="region of interest" description="Disordered" evidence="5">
    <location>
        <begin position="451"/>
        <end position="482"/>
    </location>
</feature>
<dbReference type="InterPro" id="IPR007110">
    <property type="entry name" value="Ig-like_dom"/>
</dbReference>
<dbReference type="InterPro" id="IPR013783">
    <property type="entry name" value="Ig-like_fold"/>
</dbReference>
<evidence type="ECO:0000256" key="4">
    <source>
        <dbReference type="ARBA" id="ARBA00023319"/>
    </source>
</evidence>
<evidence type="ECO:0000256" key="3">
    <source>
        <dbReference type="ARBA" id="ARBA00023157"/>
    </source>
</evidence>
<dbReference type="SMART" id="SM00409">
    <property type="entry name" value="IG"/>
    <property type="match status" value="3"/>
</dbReference>
<dbReference type="Pfam" id="PF00047">
    <property type="entry name" value="ig"/>
    <property type="match status" value="1"/>
</dbReference>
<dbReference type="InterPro" id="IPR051170">
    <property type="entry name" value="Neural/epithelial_adhesion"/>
</dbReference>
<name>A0AAD8F8S3_BIOPF</name>
<comment type="caution">
    <text evidence="7">The sequence shown here is derived from an EMBL/GenBank/DDBJ whole genome shotgun (WGS) entry which is preliminary data.</text>
</comment>
<keyword evidence="4" id="KW-0393">Immunoglobulin domain</keyword>
<dbReference type="InterPro" id="IPR013098">
    <property type="entry name" value="Ig_I-set"/>
</dbReference>
<evidence type="ECO:0000259" key="6">
    <source>
        <dbReference type="PROSITE" id="PS50835"/>
    </source>
</evidence>
<dbReference type="Proteomes" id="UP001233172">
    <property type="component" value="Unassembled WGS sequence"/>
</dbReference>
<dbReference type="Gene3D" id="2.60.40.10">
    <property type="entry name" value="Immunoglobulins"/>
    <property type="match status" value="3"/>
</dbReference>
<evidence type="ECO:0000256" key="1">
    <source>
        <dbReference type="ARBA" id="ARBA00022729"/>
    </source>
</evidence>
<accession>A0AAD8F8S3</accession>
<dbReference type="PANTHER" id="PTHR12231:SF253">
    <property type="entry name" value="DPR-INTERACTING PROTEIN ETA, ISOFORM B-RELATED"/>
    <property type="match status" value="1"/>
</dbReference>
<evidence type="ECO:0000313" key="8">
    <source>
        <dbReference type="Proteomes" id="UP001233172"/>
    </source>
</evidence>
<reference evidence="7" key="1">
    <citation type="journal article" date="2023" name="PLoS Negl. Trop. Dis.">
        <title>A genome sequence for Biomphalaria pfeifferi, the major vector snail for the human-infecting parasite Schistosoma mansoni.</title>
        <authorList>
            <person name="Bu L."/>
            <person name="Lu L."/>
            <person name="Laidemitt M.R."/>
            <person name="Zhang S.M."/>
            <person name="Mutuku M."/>
            <person name="Mkoji G."/>
            <person name="Steinauer M."/>
            <person name="Loker E.S."/>
        </authorList>
    </citation>
    <scope>NUCLEOTIDE SEQUENCE</scope>
    <source>
        <strain evidence="7">KasaAsao</strain>
    </source>
</reference>
<feature type="compositionally biased region" description="Low complexity" evidence="5">
    <location>
        <begin position="467"/>
        <end position="482"/>
    </location>
</feature>
<dbReference type="PANTHER" id="PTHR12231">
    <property type="entry name" value="CTX-RELATED TYPE I TRANSMEMBRANE PROTEIN"/>
    <property type="match status" value="1"/>
</dbReference>
<feature type="domain" description="Ig-like" evidence="6">
    <location>
        <begin position="119"/>
        <end position="202"/>
    </location>
</feature>
<evidence type="ECO:0000256" key="5">
    <source>
        <dbReference type="SAM" id="MobiDB-lite"/>
    </source>
</evidence>
<gene>
    <name evidence="7" type="ORF">Bpfe_016293</name>
</gene>
<dbReference type="Pfam" id="PF13927">
    <property type="entry name" value="Ig_3"/>
    <property type="match status" value="1"/>
</dbReference>
<feature type="domain" description="Ig-like" evidence="6">
    <location>
        <begin position="11"/>
        <end position="109"/>
    </location>
</feature>
<feature type="region of interest" description="Disordered" evidence="5">
    <location>
        <begin position="316"/>
        <end position="386"/>
    </location>
</feature>
<dbReference type="AlphaFoldDB" id="A0AAD8F8S3"/>
<evidence type="ECO:0000256" key="2">
    <source>
        <dbReference type="ARBA" id="ARBA00022737"/>
    </source>
</evidence>
<evidence type="ECO:0000313" key="7">
    <source>
        <dbReference type="EMBL" id="KAK0054229.1"/>
    </source>
</evidence>